<name>A0AAW1XX26_RUBAR</name>
<evidence type="ECO:0000256" key="4">
    <source>
        <dbReference type="SAM" id="MobiDB-lite"/>
    </source>
</evidence>
<dbReference type="EMBL" id="JBEDUW010000003">
    <property type="protein sequence ID" value="KAK9940363.1"/>
    <property type="molecule type" value="Genomic_DNA"/>
</dbReference>
<keyword evidence="2" id="KW-0677">Repeat</keyword>
<dbReference type="InterPro" id="IPR050872">
    <property type="entry name" value="PPR_P_subfamily"/>
</dbReference>
<dbReference type="NCBIfam" id="TIGR00756">
    <property type="entry name" value="PPR"/>
    <property type="match status" value="7"/>
</dbReference>
<feature type="region of interest" description="Disordered" evidence="4">
    <location>
        <begin position="29"/>
        <end position="51"/>
    </location>
</feature>
<dbReference type="Pfam" id="PF13812">
    <property type="entry name" value="PPR_3"/>
    <property type="match status" value="1"/>
</dbReference>
<dbReference type="InterPro" id="IPR002885">
    <property type="entry name" value="PPR_rpt"/>
</dbReference>
<feature type="repeat" description="PPR" evidence="3">
    <location>
        <begin position="158"/>
        <end position="192"/>
    </location>
</feature>
<dbReference type="Gene3D" id="1.25.40.10">
    <property type="entry name" value="Tetratricopeptide repeat domain"/>
    <property type="match status" value="4"/>
</dbReference>
<dbReference type="AlphaFoldDB" id="A0AAW1XX26"/>
<dbReference type="PANTHER" id="PTHR46128">
    <property type="entry name" value="MITOCHONDRIAL GROUP I INTRON SPLICING FACTOR CCM1"/>
    <property type="match status" value="1"/>
</dbReference>
<comment type="similarity">
    <text evidence="1">Belongs to the PPR family. P subfamily.</text>
</comment>
<dbReference type="InterPro" id="IPR011990">
    <property type="entry name" value="TPR-like_helical_dom_sf"/>
</dbReference>
<evidence type="ECO:0000256" key="1">
    <source>
        <dbReference type="ARBA" id="ARBA00007626"/>
    </source>
</evidence>
<dbReference type="Pfam" id="PF01535">
    <property type="entry name" value="PPR"/>
    <property type="match status" value="2"/>
</dbReference>
<feature type="compositionally biased region" description="Basic residues" evidence="4">
    <location>
        <begin position="34"/>
        <end position="46"/>
    </location>
</feature>
<evidence type="ECO:0000256" key="2">
    <source>
        <dbReference type="ARBA" id="ARBA00022737"/>
    </source>
</evidence>
<evidence type="ECO:0000313" key="6">
    <source>
        <dbReference type="Proteomes" id="UP001457282"/>
    </source>
</evidence>
<feature type="repeat" description="PPR" evidence="3">
    <location>
        <begin position="368"/>
        <end position="402"/>
    </location>
</feature>
<evidence type="ECO:0008006" key="7">
    <source>
        <dbReference type="Google" id="ProtNLM"/>
    </source>
</evidence>
<protein>
    <recommendedName>
        <fullName evidence="7">Pentatricopeptide repeat-containing protein</fullName>
    </recommendedName>
</protein>
<feature type="repeat" description="PPR" evidence="3">
    <location>
        <begin position="298"/>
        <end position="332"/>
    </location>
</feature>
<sequence>MFHSRAKALNQARSRLLLHFSNLIKLQPYNTLRRPNKPKTKPRRERPHRDAAKLRKPIPFVSDVKEVQDPGEAMYLFREYHEMGFKHDYPSYSALIYKLARNRNFEAVETILGHVRDRNIHCKDTLFIALIQHYGKANLVEKAIELFHQMPSFICVRTLQSFNSLLNVLVDSDRFANATEIFCRCNQMGFRPNSISYNIMIKGWLKKGEPEEARKVFDEMLEKKVQPSVVTYNSLIGFFGRKGEMEKATGLLEDMKQKGKYPNAVTYALLMEGLCTVGKYEEAKKMMFDMEYRGCKPRLLNYGVLISDLGRRRKIEEAKSLIQEMKKRRLKPDVVIYNVLINFLCKEGRAIEAYKVLIEMQVGGIEPNAATYRMMVDGFCHIEDFDGGLKVLVAMLKSKHCPRLKTLECLVTGLLKCGNIGGACFVLEEMEKRNMQLCFEAWEAPVVDACGKDLVAGEIMTKVISAH</sequence>
<feature type="repeat" description="PPR" evidence="3">
    <location>
        <begin position="193"/>
        <end position="227"/>
    </location>
</feature>
<dbReference type="Proteomes" id="UP001457282">
    <property type="component" value="Unassembled WGS sequence"/>
</dbReference>
<feature type="repeat" description="PPR" evidence="3">
    <location>
        <begin position="228"/>
        <end position="262"/>
    </location>
</feature>
<dbReference type="SUPFAM" id="SSF81901">
    <property type="entry name" value="HCP-like"/>
    <property type="match status" value="1"/>
</dbReference>
<evidence type="ECO:0000256" key="3">
    <source>
        <dbReference type="PROSITE-ProRule" id="PRU00708"/>
    </source>
</evidence>
<dbReference type="Pfam" id="PF13041">
    <property type="entry name" value="PPR_2"/>
    <property type="match status" value="2"/>
</dbReference>
<reference evidence="5 6" key="1">
    <citation type="journal article" date="2023" name="G3 (Bethesda)">
        <title>A chromosome-length genome assembly and annotation of blackberry (Rubus argutus, cv. 'Hillquist').</title>
        <authorList>
            <person name="Bruna T."/>
            <person name="Aryal R."/>
            <person name="Dudchenko O."/>
            <person name="Sargent D.J."/>
            <person name="Mead D."/>
            <person name="Buti M."/>
            <person name="Cavallini A."/>
            <person name="Hytonen T."/>
            <person name="Andres J."/>
            <person name="Pham M."/>
            <person name="Weisz D."/>
            <person name="Mascagni F."/>
            <person name="Usai G."/>
            <person name="Natali L."/>
            <person name="Bassil N."/>
            <person name="Fernandez G.E."/>
            <person name="Lomsadze A."/>
            <person name="Armour M."/>
            <person name="Olukolu B."/>
            <person name="Poorten T."/>
            <person name="Britton C."/>
            <person name="Davik J."/>
            <person name="Ashrafi H."/>
            <person name="Aiden E.L."/>
            <person name="Borodovsky M."/>
            <person name="Worthington M."/>
        </authorList>
    </citation>
    <scope>NUCLEOTIDE SEQUENCE [LARGE SCALE GENOMIC DNA]</scope>
    <source>
        <strain evidence="5">PI 553951</strain>
    </source>
</reference>
<feature type="repeat" description="PPR" evidence="3">
    <location>
        <begin position="263"/>
        <end position="297"/>
    </location>
</feature>
<comment type="caution">
    <text evidence="5">The sequence shown here is derived from an EMBL/GenBank/DDBJ whole genome shotgun (WGS) entry which is preliminary data.</text>
</comment>
<dbReference type="PROSITE" id="PS51375">
    <property type="entry name" value="PPR"/>
    <property type="match status" value="7"/>
</dbReference>
<evidence type="ECO:0000313" key="5">
    <source>
        <dbReference type="EMBL" id="KAK9940363.1"/>
    </source>
</evidence>
<keyword evidence="6" id="KW-1185">Reference proteome</keyword>
<feature type="repeat" description="PPR" evidence="3">
    <location>
        <begin position="333"/>
        <end position="367"/>
    </location>
</feature>
<proteinExistence type="inferred from homology"/>
<accession>A0AAW1XX26</accession>
<organism evidence="5 6">
    <name type="scientific">Rubus argutus</name>
    <name type="common">Southern blackberry</name>
    <dbReference type="NCBI Taxonomy" id="59490"/>
    <lineage>
        <taxon>Eukaryota</taxon>
        <taxon>Viridiplantae</taxon>
        <taxon>Streptophyta</taxon>
        <taxon>Embryophyta</taxon>
        <taxon>Tracheophyta</taxon>
        <taxon>Spermatophyta</taxon>
        <taxon>Magnoliopsida</taxon>
        <taxon>eudicotyledons</taxon>
        <taxon>Gunneridae</taxon>
        <taxon>Pentapetalae</taxon>
        <taxon>rosids</taxon>
        <taxon>fabids</taxon>
        <taxon>Rosales</taxon>
        <taxon>Rosaceae</taxon>
        <taxon>Rosoideae</taxon>
        <taxon>Rosoideae incertae sedis</taxon>
        <taxon>Rubus</taxon>
    </lineage>
</organism>
<dbReference type="PANTHER" id="PTHR46128:SF356">
    <property type="entry name" value="PENTACOTRIPEPTIDE-REPEAT REGION OF PRORP DOMAIN-CONTAINING PROTEIN"/>
    <property type="match status" value="1"/>
</dbReference>
<gene>
    <name evidence="5" type="ORF">M0R45_017029</name>
</gene>